<dbReference type="InterPro" id="IPR042216">
    <property type="entry name" value="MitoNEET_CISD"/>
</dbReference>
<evidence type="ECO:0000256" key="2">
    <source>
        <dbReference type="ARBA" id="ARBA00022723"/>
    </source>
</evidence>
<keyword evidence="3" id="KW-0408">Iron</keyword>
<accession>A0A7U9JCS2</accession>
<evidence type="ECO:0000313" key="6">
    <source>
        <dbReference type="EMBL" id="ESU73216.1"/>
    </source>
</evidence>
<dbReference type="Pfam" id="PF09360">
    <property type="entry name" value="zf-CDGSH"/>
    <property type="match status" value="1"/>
</dbReference>
<dbReference type="AlphaFoldDB" id="A0A7U9JCS2"/>
<dbReference type="EMBL" id="AYSF01000031">
    <property type="protein sequence ID" value="ESU73216.1"/>
    <property type="molecule type" value="Genomic_DNA"/>
</dbReference>
<feature type="domain" description="Iron-binding zinc finger CDGSH type" evidence="5">
    <location>
        <begin position="38"/>
        <end position="83"/>
    </location>
</feature>
<sequence>MISFIYFTCQHEKLSKQSKEEKAMAKVQIKVNDNGSLRVTGDVELLDGEGKPFVTKQTFSLCRCGLSNNKPFCDGSHKGRFQSVVRAPLPETDKQ</sequence>
<gene>
    <name evidence="6" type="ORF">T260_03980</name>
</gene>
<dbReference type="GO" id="GO:0046872">
    <property type="term" value="F:metal ion binding"/>
    <property type="evidence" value="ECO:0007669"/>
    <property type="project" value="UniProtKB-KW"/>
</dbReference>
<reference evidence="6 7" key="1">
    <citation type="journal article" date="2014" name="Genome Announc.">
        <title>Draft Genome Sequence of Geobacillus thermopakistaniensis Strain MAS1.</title>
        <authorList>
            <person name="Siddiqui M.A."/>
            <person name="Rashid N."/>
            <person name="Ayyampalayam S."/>
            <person name="Whitman W.B."/>
        </authorList>
    </citation>
    <scope>NUCLEOTIDE SEQUENCE [LARGE SCALE GENOMIC DNA]</scope>
    <source>
        <strain evidence="6 7">MAS1</strain>
    </source>
</reference>
<protein>
    <recommendedName>
        <fullName evidence="5">Iron-binding zinc finger CDGSH type domain-containing protein</fullName>
    </recommendedName>
</protein>
<dbReference type="SMART" id="SM00704">
    <property type="entry name" value="ZnF_CDGSH"/>
    <property type="match status" value="1"/>
</dbReference>
<evidence type="ECO:0000313" key="7">
    <source>
        <dbReference type="Proteomes" id="UP000018339"/>
    </source>
</evidence>
<evidence type="ECO:0000259" key="5">
    <source>
        <dbReference type="SMART" id="SM00704"/>
    </source>
</evidence>
<dbReference type="InterPro" id="IPR018967">
    <property type="entry name" value="FeS-contain_CDGSH-typ"/>
</dbReference>
<organism evidence="6 7">
    <name type="scientific">Geobacillus thermopakistaniensis (strain MAS1)</name>
    <dbReference type="NCBI Taxonomy" id="1408282"/>
    <lineage>
        <taxon>Bacteria</taxon>
        <taxon>Bacillati</taxon>
        <taxon>Bacillota</taxon>
        <taxon>Bacilli</taxon>
        <taxon>Bacillales</taxon>
        <taxon>Anoxybacillaceae</taxon>
        <taxon>Geobacillus</taxon>
    </lineage>
</organism>
<keyword evidence="4" id="KW-0411">Iron-sulfur</keyword>
<name>A0A7U9JCS2_GEOTM</name>
<dbReference type="GO" id="GO:0051537">
    <property type="term" value="F:2 iron, 2 sulfur cluster binding"/>
    <property type="evidence" value="ECO:0007669"/>
    <property type="project" value="UniProtKB-KW"/>
</dbReference>
<evidence type="ECO:0000256" key="1">
    <source>
        <dbReference type="ARBA" id="ARBA00022714"/>
    </source>
</evidence>
<keyword evidence="7" id="KW-1185">Reference proteome</keyword>
<dbReference type="Gene3D" id="3.40.5.90">
    <property type="entry name" value="CDGSH iron-sulfur domain, mitoNEET-type"/>
    <property type="match status" value="1"/>
</dbReference>
<keyword evidence="2" id="KW-0479">Metal-binding</keyword>
<comment type="caution">
    <text evidence="6">The sequence shown here is derived from an EMBL/GenBank/DDBJ whole genome shotgun (WGS) entry which is preliminary data.</text>
</comment>
<dbReference type="Proteomes" id="UP000018339">
    <property type="component" value="Unassembled WGS sequence"/>
</dbReference>
<dbReference type="GO" id="GO:0005737">
    <property type="term" value="C:cytoplasm"/>
    <property type="evidence" value="ECO:0007669"/>
    <property type="project" value="UniProtKB-ARBA"/>
</dbReference>
<keyword evidence="1" id="KW-0001">2Fe-2S</keyword>
<evidence type="ECO:0000256" key="4">
    <source>
        <dbReference type="ARBA" id="ARBA00023014"/>
    </source>
</evidence>
<proteinExistence type="predicted"/>
<evidence type="ECO:0000256" key="3">
    <source>
        <dbReference type="ARBA" id="ARBA00023004"/>
    </source>
</evidence>